<keyword evidence="6" id="KW-0813">Transport</keyword>
<reference evidence="8 9" key="1">
    <citation type="journal article" date="2015" name="Nature">
        <title>rRNA introns, odd ribosomes, and small enigmatic genomes across a large radiation of phyla.</title>
        <authorList>
            <person name="Brown C.T."/>
            <person name="Hug L.A."/>
            <person name="Thomas B.C."/>
            <person name="Sharon I."/>
            <person name="Castelle C.J."/>
            <person name="Singh A."/>
            <person name="Wilkins M.J."/>
            <person name="Williams K.H."/>
            <person name="Banfield J.F."/>
        </authorList>
    </citation>
    <scope>NUCLEOTIDE SEQUENCE [LARGE SCALE GENOMIC DNA]</scope>
</reference>
<dbReference type="PANTHER" id="PTHR30477:SF0">
    <property type="entry name" value="METAL TRANSPORT SYSTEM MEMBRANE PROTEIN TM_0125-RELATED"/>
    <property type="match status" value="1"/>
</dbReference>
<feature type="transmembrane region" description="Helical" evidence="7">
    <location>
        <begin position="18"/>
        <end position="39"/>
    </location>
</feature>
<dbReference type="AlphaFoldDB" id="A0A0G0NN40"/>
<evidence type="ECO:0000256" key="1">
    <source>
        <dbReference type="ARBA" id="ARBA00004141"/>
    </source>
</evidence>
<evidence type="ECO:0000313" key="9">
    <source>
        <dbReference type="Proteomes" id="UP000033944"/>
    </source>
</evidence>
<keyword evidence="4 7" id="KW-1133">Transmembrane helix</keyword>
<comment type="caution">
    <text evidence="8">The sequence shown here is derived from an EMBL/GenBank/DDBJ whole genome shotgun (WGS) entry which is preliminary data.</text>
</comment>
<dbReference type="Pfam" id="PF00950">
    <property type="entry name" value="ABC-3"/>
    <property type="match status" value="1"/>
</dbReference>
<dbReference type="InterPro" id="IPR037294">
    <property type="entry name" value="ABC_BtuC-like"/>
</dbReference>
<feature type="transmembrane region" description="Helical" evidence="7">
    <location>
        <begin position="178"/>
        <end position="209"/>
    </location>
</feature>
<dbReference type="EMBL" id="LBVN01000008">
    <property type="protein sequence ID" value="KKQ87309.1"/>
    <property type="molecule type" value="Genomic_DNA"/>
</dbReference>
<dbReference type="Gene3D" id="1.10.3470.10">
    <property type="entry name" value="ABC transporter involved in vitamin B12 uptake, BtuC"/>
    <property type="match status" value="1"/>
</dbReference>
<sequence>MASGSNIINTKEMVDEKILLAILMTTSIGAVAGYLGTLMLSKRMSLVGGPLGHLTLPGITIALLYGFDVSIGAFIMLTLAIILIWLFEKRTKLPLETLTAIVFTSSVAVAFLYLPDEEVEQALIGDISQLTLITTTLSVLLSIAVFFLVKKIYKKMVFITFSEDIAKSEKINIDKYNLIYLIAVALVIGLGIRIVGSLLTAAIVAIPAATSRNLSINLKQYAYGGAIAGGLAGLLGIVIFQHFSISAGPAVIISSTGLFLFSTVFKRT</sequence>
<organism evidence="8 9">
    <name type="scientific">Candidatus Woesebacteria bacterium GW2011_GWB1_38_8b</name>
    <dbReference type="NCBI Taxonomy" id="1618571"/>
    <lineage>
        <taxon>Bacteria</taxon>
        <taxon>Candidatus Woeseibacteriota</taxon>
    </lineage>
</organism>
<dbReference type="InterPro" id="IPR001626">
    <property type="entry name" value="ABC_TroCD"/>
</dbReference>
<evidence type="ECO:0000256" key="5">
    <source>
        <dbReference type="ARBA" id="ARBA00023136"/>
    </source>
</evidence>
<dbReference type="GO" id="GO:0010043">
    <property type="term" value="P:response to zinc ion"/>
    <property type="evidence" value="ECO:0007669"/>
    <property type="project" value="TreeGrafter"/>
</dbReference>
<evidence type="ECO:0000256" key="6">
    <source>
        <dbReference type="RuleBase" id="RU003943"/>
    </source>
</evidence>
<evidence type="ECO:0000256" key="2">
    <source>
        <dbReference type="ARBA" id="ARBA00008034"/>
    </source>
</evidence>
<evidence type="ECO:0000256" key="7">
    <source>
        <dbReference type="SAM" id="Phobius"/>
    </source>
</evidence>
<dbReference type="Proteomes" id="UP000033944">
    <property type="component" value="Unassembled WGS sequence"/>
</dbReference>
<feature type="transmembrane region" description="Helical" evidence="7">
    <location>
        <begin position="98"/>
        <end position="115"/>
    </location>
</feature>
<proteinExistence type="inferred from homology"/>
<protein>
    <submittedName>
        <fullName evidence="8">ABC-3 protein</fullName>
    </submittedName>
</protein>
<accession>A0A0G0NN40</accession>
<keyword evidence="3 6" id="KW-0812">Transmembrane</keyword>
<feature type="transmembrane region" description="Helical" evidence="7">
    <location>
        <begin position="247"/>
        <end position="265"/>
    </location>
</feature>
<evidence type="ECO:0000313" key="8">
    <source>
        <dbReference type="EMBL" id="KKQ87309.1"/>
    </source>
</evidence>
<comment type="similarity">
    <text evidence="2 6">Belongs to the ABC-3 integral membrane protein family.</text>
</comment>
<keyword evidence="5 7" id="KW-0472">Membrane</keyword>
<feature type="transmembrane region" description="Helical" evidence="7">
    <location>
        <begin position="221"/>
        <end position="240"/>
    </location>
</feature>
<gene>
    <name evidence="8" type="ORF">UT10_C0008G0070</name>
</gene>
<evidence type="ECO:0000256" key="3">
    <source>
        <dbReference type="ARBA" id="ARBA00022692"/>
    </source>
</evidence>
<comment type="subcellular location">
    <subcellularLocation>
        <location evidence="6">Cell membrane</location>
        <topology evidence="6">Multi-pass membrane protein</topology>
    </subcellularLocation>
    <subcellularLocation>
        <location evidence="1">Membrane</location>
        <topology evidence="1">Multi-pass membrane protein</topology>
    </subcellularLocation>
</comment>
<feature type="transmembrane region" description="Helical" evidence="7">
    <location>
        <begin position="59"/>
        <end position="86"/>
    </location>
</feature>
<name>A0A0G0NN40_9BACT</name>
<dbReference type="SUPFAM" id="SSF81345">
    <property type="entry name" value="ABC transporter involved in vitamin B12 uptake, BtuC"/>
    <property type="match status" value="1"/>
</dbReference>
<dbReference type="GO" id="GO:0055085">
    <property type="term" value="P:transmembrane transport"/>
    <property type="evidence" value="ECO:0007669"/>
    <property type="project" value="InterPro"/>
</dbReference>
<evidence type="ECO:0000256" key="4">
    <source>
        <dbReference type="ARBA" id="ARBA00022989"/>
    </source>
</evidence>
<dbReference type="PANTHER" id="PTHR30477">
    <property type="entry name" value="ABC-TRANSPORTER METAL-BINDING PROTEIN"/>
    <property type="match status" value="1"/>
</dbReference>
<feature type="transmembrane region" description="Helical" evidence="7">
    <location>
        <begin position="127"/>
        <end position="149"/>
    </location>
</feature>
<dbReference type="GO" id="GO:0043190">
    <property type="term" value="C:ATP-binding cassette (ABC) transporter complex"/>
    <property type="evidence" value="ECO:0007669"/>
    <property type="project" value="InterPro"/>
</dbReference>